<dbReference type="PANTHER" id="PTHR40763">
    <property type="entry name" value="MEMBRANE PROTEIN-RELATED"/>
    <property type="match status" value="1"/>
</dbReference>
<accession>A0A7X5VIJ0</accession>
<dbReference type="Proteomes" id="UP000555407">
    <property type="component" value="Unassembled WGS sequence"/>
</dbReference>
<evidence type="ECO:0000313" key="5">
    <source>
        <dbReference type="Proteomes" id="UP000555407"/>
    </source>
</evidence>
<keyword evidence="2" id="KW-0472">Membrane</keyword>
<organism evidence="4 5">
    <name type="scientific">Kribbella shirazensis</name>
    <dbReference type="NCBI Taxonomy" id="1105143"/>
    <lineage>
        <taxon>Bacteria</taxon>
        <taxon>Bacillati</taxon>
        <taxon>Actinomycetota</taxon>
        <taxon>Actinomycetes</taxon>
        <taxon>Propionibacteriales</taxon>
        <taxon>Kribbellaceae</taxon>
        <taxon>Kribbella</taxon>
    </lineage>
</organism>
<keyword evidence="2" id="KW-0812">Transmembrane</keyword>
<feature type="compositionally biased region" description="Low complexity" evidence="1">
    <location>
        <begin position="125"/>
        <end position="136"/>
    </location>
</feature>
<dbReference type="RefSeq" id="WP_167216657.1">
    <property type="nucleotide sequence ID" value="NZ_JAASRO010000001.1"/>
</dbReference>
<feature type="region of interest" description="Disordered" evidence="1">
    <location>
        <begin position="55"/>
        <end position="87"/>
    </location>
</feature>
<protein>
    <recommendedName>
        <fullName evidence="3">DUF1707 domain-containing protein</fullName>
    </recommendedName>
</protein>
<feature type="transmembrane region" description="Helical" evidence="2">
    <location>
        <begin position="167"/>
        <end position="185"/>
    </location>
</feature>
<evidence type="ECO:0000256" key="1">
    <source>
        <dbReference type="SAM" id="MobiDB-lite"/>
    </source>
</evidence>
<dbReference type="AlphaFoldDB" id="A0A7X5VIJ0"/>
<sequence length="217" mass="21294">MNDERPGGSIRIGDSEREDAVRRLGEHYEAGRLSADEHSERVDQALQAKTGADLDGLFADLPGPHQARPGAGTAAGGSGGSAAGAGGEAGWAGGAAAGAGDGAGWAGGAAAGPGGAAGGEGWAGPWGWRRPPWTAPQDATTASGPGNAGRAAGNGGFGGPGRFLGRVPFPLLIALGVFAVLASIGCVVGGGHPPILPLLLIAGAVLFVRKRRMERRA</sequence>
<evidence type="ECO:0000313" key="4">
    <source>
        <dbReference type="EMBL" id="NIK61872.1"/>
    </source>
</evidence>
<comment type="caution">
    <text evidence="4">The sequence shown here is derived from an EMBL/GenBank/DDBJ whole genome shotgun (WGS) entry which is preliminary data.</text>
</comment>
<name>A0A7X5VIJ0_9ACTN</name>
<dbReference type="PANTHER" id="PTHR40763:SF5">
    <property type="entry name" value="MEMBRANE PROTEIN"/>
    <property type="match status" value="1"/>
</dbReference>
<proteinExistence type="predicted"/>
<feature type="region of interest" description="Disordered" evidence="1">
    <location>
        <begin position="109"/>
        <end position="154"/>
    </location>
</feature>
<feature type="compositionally biased region" description="Gly residues" evidence="1">
    <location>
        <begin position="109"/>
        <end position="124"/>
    </location>
</feature>
<feature type="domain" description="DUF1707" evidence="3">
    <location>
        <begin position="10"/>
        <end position="62"/>
    </location>
</feature>
<feature type="transmembrane region" description="Helical" evidence="2">
    <location>
        <begin position="191"/>
        <end position="208"/>
    </location>
</feature>
<evidence type="ECO:0000259" key="3">
    <source>
        <dbReference type="Pfam" id="PF08044"/>
    </source>
</evidence>
<dbReference type="InterPro" id="IPR012551">
    <property type="entry name" value="DUF1707_SHOCT-like"/>
</dbReference>
<feature type="compositionally biased region" description="Gly residues" evidence="1">
    <location>
        <begin position="73"/>
        <end position="87"/>
    </location>
</feature>
<gene>
    <name evidence="4" type="ORF">BJY22_007589</name>
</gene>
<keyword evidence="2" id="KW-1133">Transmembrane helix</keyword>
<evidence type="ECO:0000256" key="2">
    <source>
        <dbReference type="SAM" id="Phobius"/>
    </source>
</evidence>
<reference evidence="4 5" key="1">
    <citation type="submission" date="2020-03" db="EMBL/GenBank/DDBJ databases">
        <title>Sequencing the genomes of 1000 actinobacteria strains.</title>
        <authorList>
            <person name="Klenk H.-P."/>
        </authorList>
    </citation>
    <scope>NUCLEOTIDE SEQUENCE [LARGE SCALE GENOMIC DNA]</scope>
    <source>
        <strain evidence="4 5">DSM 45490</strain>
    </source>
</reference>
<keyword evidence="5" id="KW-1185">Reference proteome</keyword>
<dbReference type="EMBL" id="JAASRO010000001">
    <property type="protein sequence ID" value="NIK61872.1"/>
    <property type="molecule type" value="Genomic_DNA"/>
</dbReference>
<dbReference type="Pfam" id="PF08044">
    <property type="entry name" value="DUF1707"/>
    <property type="match status" value="1"/>
</dbReference>